<dbReference type="Pfam" id="PF03992">
    <property type="entry name" value="ABM"/>
    <property type="match status" value="1"/>
</dbReference>
<dbReference type="InterPro" id="IPR007138">
    <property type="entry name" value="ABM_dom"/>
</dbReference>
<dbReference type="Gene3D" id="3.30.70.100">
    <property type="match status" value="1"/>
</dbReference>
<gene>
    <name evidence="2" type="ORF">BN12_4090004</name>
</gene>
<name>A0A077M2K7_9MICO</name>
<protein>
    <recommendedName>
        <fullName evidence="1">ABM domain-containing protein</fullName>
    </recommendedName>
</protein>
<reference evidence="2 3" key="1">
    <citation type="journal article" date="2013" name="ISME J.">
        <title>A metabolic model for members of the genus Tetrasphaera involved in enhanced biological phosphorus removal.</title>
        <authorList>
            <person name="Kristiansen R."/>
            <person name="Nguyen H.T.T."/>
            <person name="Saunders A.M."/>
            <person name="Nielsen J.L."/>
            <person name="Wimmer R."/>
            <person name="Le V.Q."/>
            <person name="McIlroy S.J."/>
            <person name="Petrovski S."/>
            <person name="Seviour R.J."/>
            <person name="Calteau A."/>
            <person name="Nielsen K.L."/>
            <person name="Nielsen P.H."/>
        </authorList>
    </citation>
    <scope>NUCLEOTIDE SEQUENCE [LARGE SCALE GENOMIC DNA]</scope>
    <source>
        <strain evidence="2 3">T1-X7</strain>
    </source>
</reference>
<organism evidence="2 3">
    <name type="scientific">Nostocoides japonicum T1-X7</name>
    <dbReference type="NCBI Taxonomy" id="1194083"/>
    <lineage>
        <taxon>Bacteria</taxon>
        <taxon>Bacillati</taxon>
        <taxon>Actinomycetota</taxon>
        <taxon>Actinomycetes</taxon>
        <taxon>Micrococcales</taxon>
        <taxon>Intrasporangiaceae</taxon>
        <taxon>Nostocoides</taxon>
    </lineage>
</organism>
<keyword evidence="3" id="KW-1185">Reference proteome</keyword>
<dbReference type="SUPFAM" id="SSF54909">
    <property type="entry name" value="Dimeric alpha+beta barrel"/>
    <property type="match status" value="1"/>
</dbReference>
<accession>A0A077M2K7</accession>
<sequence length="94" mass="10521">MIIVAGHLIVDPDQRDAYLAGCEEVVRQARGTEGCLDFCLSPDLIDPGRINILERWTSRERVESFRGDGPDAEQQTTIRAASVAEYDVDDSRRL</sequence>
<proteinExistence type="predicted"/>
<dbReference type="AlphaFoldDB" id="A0A077M2K7"/>
<comment type="caution">
    <text evidence="2">The sequence shown here is derived from an EMBL/GenBank/DDBJ whole genome shotgun (WGS) entry which is preliminary data.</text>
</comment>
<dbReference type="Proteomes" id="UP000035721">
    <property type="component" value="Unassembled WGS sequence"/>
</dbReference>
<dbReference type="InterPro" id="IPR011008">
    <property type="entry name" value="Dimeric_a/b-barrel"/>
</dbReference>
<dbReference type="PROSITE" id="PS51725">
    <property type="entry name" value="ABM"/>
    <property type="match status" value="1"/>
</dbReference>
<dbReference type="RefSeq" id="WP_048555763.1">
    <property type="nucleotide sequence ID" value="NZ_HF570958.1"/>
</dbReference>
<evidence type="ECO:0000313" key="3">
    <source>
        <dbReference type="Proteomes" id="UP000035721"/>
    </source>
</evidence>
<dbReference type="EMBL" id="CAJB01000345">
    <property type="protein sequence ID" value="CCH79242.1"/>
    <property type="molecule type" value="Genomic_DNA"/>
</dbReference>
<dbReference type="STRING" id="1194083.BN12_4090004"/>
<evidence type="ECO:0000313" key="2">
    <source>
        <dbReference type="EMBL" id="CCH79242.1"/>
    </source>
</evidence>
<feature type="domain" description="ABM" evidence="1">
    <location>
        <begin position="2"/>
        <end position="94"/>
    </location>
</feature>
<evidence type="ECO:0000259" key="1">
    <source>
        <dbReference type="PROSITE" id="PS51725"/>
    </source>
</evidence>
<dbReference type="OrthoDB" id="165368at2"/>